<organism evidence="2 3">
    <name type="scientific">Candidatus Kaiserbacteria bacterium CG10_big_fil_rev_8_21_14_0_10_51_14</name>
    <dbReference type="NCBI Taxonomy" id="1974610"/>
    <lineage>
        <taxon>Bacteria</taxon>
        <taxon>Candidatus Kaiseribacteriota</taxon>
    </lineage>
</organism>
<dbReference type="GO" id="GO:0008893">
    <property type="term" value="F:guanosine-3',5'-bis(diphosphate) 3'-diphosphatase activity"/>
    <property type="evidence" value="ECO:0007669"/>
    <property type="project" value="TreeGrafter"/>
</dbReference>
<feature type="domain" description="HD/PDEase" evidence="1">
    <location>
        <begin position="29"/>
        <end position="140"/>
    </location>
</feature>
<dbReference type="PANTHER" id="PTHR46246:SF1">
    <property type="entry name" value="GUANOSINE-3',5'-BIS(DIPHOSPHATE) 3'-PYROPHOSPHOHYDROLASE MESH1"/>
    <property type="match status" value="1"/>
</dbReference>
<name>A0A2H0UB88_9BACT</name>
<dbReference type="EMBL" id="PFBK01000008">
    <property type="protein sequence ID" value="PIR83678.1"/>
    <property type="molecule type" value="Genomic_DNA"/>
</dbReference>
<dbReference type="SUPFAM" id="SSF109604">
    <property type="entry name" value="HD-domain/PDEase-like"/>
    <property type="match status" value="1"/>
</dbReference>
<evidence type="ECO:0000259" key="1">
    <source>
        <dbReference type="SMART" id="SM00471"/>
    </source>
</evidence>
<reference evidence="3" key="1">
    <citation type="submission" date="2017-09" db="EMBL/GenBank/DDBJ databases">
        <title>Depth-based differentiation of microbial function through sediment-hosted aquifers and enrichment of novel symbionts in the deep terrestrial subsurface.</title>
        <authorList>
            <person name="Probst A.J."/>
            <person name="Ladd B."/>
            <person name="Jarett J.K."/>
            <person name="Geller-Mcgrath D.E."/>
            <person name="Sieber C.M.K."/>
            <person name="Emerson J.B."/>
            <person name="Anantharaman K."/>
            <person name="Thomas B.C."/>
            <person name="Malmstrom R."/>
            <person name="Stieglmeier M."/>
            <person name="Klingl A."/>
            <person name="Woyke T."/>
            <person name="Ryan C.M."/>
            <person name="Banfield J.F."/>
        </authorList>
    </citation>
    <scope>NUCLEOTIDE SEQUENCE [LARGE SCALE GENOMIC DNA]</scope>
</reference>
<evidence type="ECO:0000313" key="3">
    <source>
        <dbReference type="Proteomes" id="UP000231192"/>
    </source>
</evidence>
<gene>
    <name evidence="2" type="ORF">COU18_03300</name>
</gene>
<evidence type="ECO:0000313" key="2">
    <source>
        <dbReference type="EMBL" id="PIR83678.1"/>
    </source>
</evidence>
<dbReference type="Proteomes" id="UP000231192">
    <property type="component" value="Unassembled WGS sequence"/>
</dbReference>
<dbReference type="InterPro" id="IPR003607">
    <property type="entry name" value="HD/PDEase_dom"/>
</dbReference>
<dbReference type="AlphaFoldDB" id="A0A2H0UB88"/>
<dbReference type="InterPro" id="IPR052194">
    <property type="entry name" value="MESH1"/>
</dbReference>
<protein>
    <recommendedName>
        <fullName evidence="1">HD/PDEase domain-containing protein</fullName>
    </recommendedName>
</protein>
<comment type="caution">
    <text evidence="2">The sequence shown here is derived from an EMBL/GenBank/DDBJ whole genome shotgun (WGS) entry which is preliminary data.</text>
</comment>
<dbReference type="SMART" id="SM00471">
    <property type="entry name" value="HDc"/>
    <property type="match status" value="1"/>
</dbReference>
<proteinExistence type="predicted"/>
<dbReference type="PANTHER" id="PTHR46246">
    <property type="entry name" value="GUANOSINE-3',5'-BIS(DIPHOSPHATE) 3'-PYROPHOSPHOHYDROLASE MESH1"/>
    <property type="match status" value="1"/>
</dbReference>
<dbReference type="Pfam" id="PF13328">
    <property type="entry name" value="HD_4"/>
    <property type="match status" value="1"/>
</dbReference>
<sequence length="294" mass="33386">MIYTNKIQKAIRFATKTHEIYQKQKRKGKDIPYITHPLTVGLILSRAGADEDTIVAGILHDTIEDSLPEKKVTRAMLVQRFGENVADIVESVSENNKDLPWEDRKREAREHIQTFSHDSLLVKSADLISNVTEIVADFERGETIFAQFNAPIEKLRTHYLESITAIVARWPENPLAADLTEVRVQLARTETLANIDSTLEPYWDEEELTKMRVAFVHCENEEGCGFFVEFKHPNCTFFFCKEHKIGLNFDLSTISEAGVVCEQHGKMGRYGILTEDNVCPICENSTLAIVSVGR</sequence>
<dbReference type="Gene3D" id="1.10.3210.10">
    <property type="entry name" value="Hypothetical protein af1432"/>
    <property type="match status" value="1"/>
</dbReference>
<accession>A0A2H0UB88</accession>